<organism evidence="12 13">
    <name type="scientific">Aspergillus sclerotialis</name>
    <dbReference type="NCBI Taxonomy" id="2070753"/>
    <lineage>
        <taxon>Eukaryota</taxon>
        <taxon>Fungi</taxon>
        <taxon>Dikarya</taxon>
        <taxon>Ascomycota</taxon>
        <taxon>Pezizomycotina</taxon>
        <taxon>Eurotiomycetes</taxon>
        <taxon>Eurotiomycetidae</taxon>
        <taxon>Eurotiales</taxon>
        <taxon>Aspergillaceae</taxon>
        <taxon>Aspergillus</taxon>
        <taxon>Aspergillus subgen. Polypaecilum</taxon>
    </lineage>
</organism>
<feature type="compositionally biased region" description="Basic and acidic residues" evidence="7">
    <location>
        <begin position="468"/>
        <end position="480"/>
    </location>
</feature>
<comment type="caution">
    <text evidence="12">The sequence shown here is derived from an EMBL/GenBank/DDBJ whole genome shotgun (WGS) entry which is preliminary data.</text>
</comment>
<dbReference type="GO" id="GO:0042147">
    <property type="term" value="P:retrograde transport, endosome to Golgi"/>
    <property type="evidence" value="ECO:0007669"/>
    <property type="project" value="TreeGrafter"/>
</dbReference>
<feature type="domain" description="GOST seven transmembrane" evidence="10">
    <location>
        <begin position="184"/>
        <end position="435"/>
    </location>
</feature>
<feature type="signal peptide" evidence="9">
    <location>
        <begin position="1"/>
        <end position="20"/>
    </location>
</feature>
<comment type="similarity">
    <text evidence="2">Belongs to the LU7TM family.</text>
</comment>
<dbReference type="OrthoDB" id="19932at2759"/>
<feature type="transmembrane region" description="Helical" evidence="8">
    <location>
        <begin position="411"/>
        <end position="428"/>
    </location>
</feature>
<evidence type="ECO:0000256" key="6">
    <source>
        <dbReference type="ARBA" id="ARBA00023136"/>
    </source>
</evidence>
<feature type="chain" id="PRO_5017398151" evidence="9">
    <location>
        <begin position="21"/>
        <end position="534"/>
    </location>
</feature>
<dbReference type="GO" id="GO:0005829">
    <property type="term" value="C:cytosol"/>
    <property type="evidence" value="ECO:0007669"/>
    <property type="project" value="GOC"/>
</dbReference>
<keyword evidence="3 8" id="KW-0812">Transmembrane</keyword>
<dbReference type="Proteomes" id="UP000266188">
    <property type="component" value="Unassembled WGS sequence"/>
</dbReference>
<protein>
    <submittedName>
        <fullName evidence="12">Integral membrane protein Ptm1</fullName>
    </submittedName>
</protein>
<evidence type="ECO:0000256" key="4">
    <source>
        <dbReference type="ARBA" id="ARBA00022729"/>
    </source>
</evidence>
<dbReference type="InterPro" id="IPR009637">
    <property type="entry name" value="GPR107/GPR108-like"/>
</dbReference>
<feature type="transmembrane region" description="Helical" evidence="8">
    <location>
        <begin position="250"/>
        <end position="279"/>
    </location>
</feature>
<feature type="transmembrane region" description="Helical" evidence="8">
    <location>
        <begin position="291"/>
        <end position="310"/>
    </location>
</feature>
<evidence type="ECO:0000256" key="8">
    <source>
        <dbReference type="SAM" id="Phobius"/>
    </source>
</evidence>
<dbReference type="AlphaFoldDB" id="A0A3A2ZA27"/>
<dbReference type="PANTHER" id="PTHR21229">
    <property type="entry name" value="LUNG SEVEN TRANSMEMBRANE RECEPTOR"/>
    <property type="match status" value="1"/>
</dbReference>
<feature type="transmembrane region" description="Helical" evidence="8">
    <location>
        <begin position="219"/>
        <end position="238"/>
    </location>
</feature>
<name>A0A3A2ZA27_9EURO</name>
<feature type="transmembrane region" description="Helical" evidence="8">
    <location>
        <begin position="187"/>
        <end position="207"/>
    </location>
</feature>
<evidence type="ECO:0000256" key="5">
    <source>
        <dbReference type="ARBA" id="ARBA00022989"/>
    </source>
</evidence>
<evidence type="ECO:0000256" key="9">
    <source>
        <dbReference type="SAM" id="SignalP"/>
    </source>
</evidence>
<dbReference type="Pfam" id="PF06814">
    <property type="entry name" value="GOST_TM"/>
    <property type="match status" value="1"/>
</dbReference>
<feature type="region of interest" description="Disordered" evidence="7">
    <location>
        <begin position="468"/>
        <end position="534"/>
    </location>
</feature>
<gene>
    <name evidence="12" type="ORF">PHISCL_09531</name>
</gene>
<dbReference type="EMBL" id="MVGC01000618">
    <property type="protein sequence ID" value="RJE18127.1"/>
    <property type="molecule type" value="Genomic_DNA"/>
</dbReference>
<dbReference type="PANTHER" id="PTHR21229:SF1">
    <property type="entry name" value="GH17801P"/>
    <property type="match status" value="1"/>
</dbReference>
<evidence type="ECO:0000313" key="12">
    <source>
        <dbReference type="EMBL" id="RJE18127.1"/>
    </source>
</evidence>
<dbReference type="InterPro" id="IPR053937">
    <property type="entry name" value="GOST_TM"/>
</dbReference>
<dbReference type="GO" id="GO:0016020">
    <property type="term" value="C:membrane"/>
    <property type="evidence" value="ECO:0007669"/>
    <property type="project" value="UniProtKB-SubCell"/>
</dbReference>
<evidence type="ECO:0000259" key="10">
    <source>
        <dbReference type="Pfam" id="PF06814"/>
    </source>
</evidence>
<feature type="transmembrane region" description="Helical" evidence="8">
    <location>
        <begin position="367"/>
        <end position="391"/>
    </location>
</feature>
<dbReference type="Pfam" id="PF21902">
    <property type="entry name" value="PTM1-like_N"/>
    <property type="match status" value="1"/>
</dbReference>
<keyword evidence="13" id="KW-1185">Reference proteome</keyword>
<evidence type="ECO:0000256" key="3">
    <source>
        <dbReference type="ARBA" id="ARBA00022692"/>
    </source>
</evidence>
<keyword evidence="4 9" id="KW-0732">Signal</keyword>
<feature type="domain" description="PTM1-like N-terminal" evidence="11">
    <location>
        <begin position="31"/>
        <end position="172"/>
    </location>
</feature>
<dbReference type="InterPro" id="IPR053938">
    <property type="entry name" value="PTM1-like_N"/>
</dbReference>
<sequence length="534" mass="59758">MKGWLRTLCLATLLSGWAIANEVELAQDDAHRQRCSGMYSRKAWGGNMDPFILTKFVQNSDPSGGNSLVSLVIFEWDDEALIGRSVSDDPEERQTICDKASVDANLCNEDQIGSFILAANASDAAKHPIITKAVDLKDPVAVNYPVKKTGFYCVSTYAYSGQDYKAVVEFRNAYGELPAAQIAKLPFYGGLTIVYAVIGLFWAFLYVQNRHDILPVQNYITAILVFLIIEQLMTWGFYDYQNRHGLNALAKVLMVVVAVLNAGRNSFSFFLLLIVCMGYGVVKPSLGRTMIYVRILAITHFVFGVIYAVASLSITPDSAGPLVLLIVLPLAGTLTAFYVWTLNSLNATMKDLINRKQKTKALMYKKLWWCILGSIIVIFGFFFLNSFAFAGRNDASFVPDHWKSRWFVLDGWLNIVYLFDISFVAYLWRPTANNRRFAMSDELAQDDDGFEIRSFGSALDEEEALGDLDGHPAAESRRDLSPVPPKPVPSAPRQRESLDGETIFAVGEDADKWTDDEDESPRNSSERKRLTENH</sequence>
<evidence type="ECO:0000259" key="11">
    <source>
        <dbReference type="Pfam" id="PF21902"/>
    </source>
</evidence>
<dbReference type="GO" id="GO:0005794">
    <property type="term" value="C:Golgi apparatus"/>
    <property type="evidence" value="ECO:0007669"/>
    <property type="project" value="TreeGrafter"/>
</dbReference>
<reference evidence="13" key="1">
    <citation type="submission" date="2017-02" db="EMBL/GenBank/DDBJ databases">
        <authorList>
            <person name="Tafer H."/>
            <person name="Lopandic K."/>
        </authorList>
    </citation>
    <scope>NUCLEOTIDE SEQUENCE [LARGE SCALE GENOMIC DNA]</scope>
    <source>
        <strain evidence="13">CBS 366.77</strain>
    </source>
</reference>
<evidence type="ECO:0000256" key="2">
    <source>
        <dbReference type="ARBA" id="ARBA00007883"/>
    </source>
</evidence>
<accession>A0A3A2ZA27</accession>
<evidence type="ECO:0000256" key="7">
    <source>
        <dbReference type="SAM" id="MobiDB-lite"/>
    </source>
</evidence>
<evidence type="ECO:0000313" key="13">
    <source>
        <dbReference type="Proteomes" id="UP000266188"/>
    </source>
</evidence>
<feature type="transmembrane region" description="Helical" evidence="8">
    <location>
        <begin position="322"/>
        <end position="346"/>
    </location>
</feature>
<feature type="compositionally biased region" description="Basic and acidic residues" evidence="7">
    <location>
        <begin position="520"/>
        <end position="534"/>
    </location>
</feature>
<dbReference type="STRING" id="2070753.A0A3A2ZA27"/>
<evidence type="ECO:0000256" key="1">
    <source>
        <dbReference type="ARBA" id="ARBA00004141"/>
    </source>
</evidence>
<keyword evidence="5 8" id="KW-1133">Transmembrane helix</keyword>
<keyword evidence="6 8" id="KW-0472">Membrane</keyword>
<proteinExistence type="inferred from homology"/>
<comment type="subcellular location">
    <subcellularLocation>
        <location evidence="1">Membrane</location>
        <topology evidence="1">Multi-pass membrane protein</topology>
    </subcellularLocation>
</comment>